<dbReference type="PANTHER" id="PTHR36699">
    <property type="entry name" value="LD-TRANSPEPTIDASE"/>
    <property type="match status" value="1"/>
</dbReference>
<proteinExistence type="inferred from homology"/>
<keyword evidence="6 7" id="KW-0961">Cell wall biogenesis/degradation</keyword>
<reference evidence="9" key="2">
    <citation type="submission" date="2023-04" db="EMBL/GenBank/DDBJ databases">
        <authorList>
            <person name="Beletskiy A.V."/>
            <person name="Mardanov A.V."/>
            <person name="Ravin N.V."/>
        </authorList>
    </citation>
    <scope>NUCLEOTIDE SEQUENCE</scope>
    <source>
        <strain evidence="9">GKL-02</strain>
    </source>
</reference>
<keyword evidence="3" id="KW-0808">Transferase</keyword>
<evidence type="ECO:0000256" key="5">
    <source>
        <dbReference type="ARBA" id="ARBA00022984"/>
    </source>
</evidence>
<dbReference type="SUPFAM" id="SSF141523">
    <property type="entry name" value="L,D-transpeptidase catalytic domain-like"/>
    <property type="match status" value="1"/>
</dbReference>
<dbReference type="GO" id="GO:0016740">
    <property type="term" value="F:transferase activity"/>
    <property type="evidence" value="ECO:0007669"/>
    <property type="project" value="UniProtKB-KW"/>
</dbReference>
<sequence>MSIHKGIPMKKILLILLLLIIGSGALFQMIPNTLETVMDYVKLQTTSKFSVAQRLEQFGTAATNRLAPHFQQAGVAFPPTAITLLAFKDSKRLELYARDPQGAWQQVQTYPIQAASGVLGPKLREGDRQVPEGIYAIESLNPNSLFHVSLRLNYPNAFDREWGLADGREKLGSDIMIHGKAKSIGCLAMGDVVAEELFALVAWVGKENVRVMIAPTDFRLAASANVPTANLPSWTEGLYQNLRTELAQYPLGK</sequence>
<keyword evidence="5 7" id="KW-0573">Peptidoglycan synthesis</keyword>
<dbReference type="CDD" id="cd16913">
    <property type="entry name" value="YkuD_like"/>
    <property type="match status" value="1"/>
</dbReference>
<feature type="active site" description="Nucleophile" evidence="7">
    <location>
        <position position="186"/>
    </location>
</feature>
<organism evidence="9">
    <name type="scientific">Candidatus Thiothrix putei</name>
    <dbReference type="NCBI Taxonomy" id="3080811"/>
    <lineage>
        <taxon>Bacteria</taxon>
        <taxon>Pseudomonadati</taxon>
        <taxon>Pseudomonadota</taxon>
        <taxon>Gammaproteobacteria</taxon>
        <taxon>Thiotrichales</taxon>
        <taxon>Thiotrichaceae</taxon>
        <taxon>Thiothrix</taxon>
    </lineage>
</organism>
<accession>A0AA95KQM3</accession>
<evidence type="ECO:0000256" key="2">
    <source>
        <dbReference type="ARBA" id="ARBA00005992"/>
    </source>
</evidence>
<dbReference type="PROSITE" id="PS52029">
    <property type="entry name" value="LD_TPASE"/>
    <property type="match status" value="1"/>
</dbReference>
<evidence type="ECO:0000256" key="7">
    <source>
        <dbReference type="PROSITE-ProRule" id="PRU01373"/>
    </source>
</evidence>
<keyword evidence="4 7" id="KW-0133">Cell shape</keyword>
<comment type="pathway">
    <text evidence="1 7">Cell wall biogenesis; peptidoglycan biosynthesis.</text>
</comment>
<dbReference type="PANTHER" id="PTHR36699:SF1">
    <property type="entry name" value="L,D-TRANSPEPTIDASE YAFK-RELATED"/>
    <property type="match status" value="1"/>
</dbReference>
<comment type="similarity">
    <text evidence="2">Belongs to the YkuD family.</text>
</comment>
<dbReference type="GO" id="GO:0009252">
    <property type="term" value="P:peptidoglycan biosynthetic process"/>
    <property type="evidence" value="ECO:0007669"/>
    <property type="project" value="UniProtKB-KW"/>
</dbReference>
<evidence type="ECO:0000256" key="1">
    <source>
        <dbReference type="ARBA" id="ARBA00004752"/>
    </source>
</evidence>
<dbReference type="AlphaFoldDB" id="A0AA95KQM3"/>
<evidence type="ECO:0000313" key="9">
    <source>
        <dbReference type="EMBL" id="WGZ95297.1"/>
    </source>
</evidence>
<dbReference type="InterPro" id="IPR038063">
    <property type="entry name" value="Transpep_catalytic_dom"/>
</dbReference>
<reference evidence="9" key="1">
    <citation type="journal article" date="2023" name="Int. J. Mol. Sci.">
        <title>Metagenomics Revealed a New Genus 'Candidatus Thiocaldithrix dubininis' gen. nov., sp. nov. and a New Species 'Candidatus Thiothrix putei' sp. nov. in the Family Thiotrichaceae, Some Members of Which Have Traits of Both Na+- and H+-Motive Energetics.</title>
        <authorList>
            <person name="Ravin N.V."/>
            <person name="Muntyan M.S."/>
            <person name="Smolyakov D.D."/>
            <person name="Rudenko T.S."/>
            <person name="Beletsky A.V."/>
            <person name="Mardanov A.V."/>
            <person name="Grabovich M.Y."/>
        </authorList>
    </citation>
    <scope>NUCLEOTIDE SEQUENCE</scope>
    <source>
        <strain evidence="9">GKL-02</strain>
    </source>
</reference>
<protein>
    <submittedName>
        <fullName evidence="9">L,D-transpeptidase family protein</fullName>
    </submittedName>
</protein>
<dbReference type="GO" id="GO:0004180">
    <property type="term" value="F:carboxypeptidase activity"/>
    <property type="evidence" value="ECO:0007669"/>
    <property type="project" value="UniProtKB-ARBA"/>
</dbReference>
<dbReference type="EMBL" id="CP124756">
    <property type="protein sequence ID" value="WGZ95297.1"/>
    <property type="molecule type" value="Genomic_DNA"/>
</dbReference>
<dbReference type="Proteomes" id="UP001301326">
    <property type="component" value="Chromosome"/>
</dbReference>
<evidence type="ECO:0000256" key="4">
    <source>
        <dbReference type="ARBA" id="ARBA00022960"/>
    </source>
</evidence>
<evidence type="ECO:0000259" key="8">
    <source>
        <dbReference type="PROSITE" id="PS52029"/>
    </source>
</evidence>
<dbReference type="GO" id="GO:0071555">
    <property type="term" value="P:cell wall organization"/>
    <property type="evidence" value="ECO:0007669"/>
    <property type="project" value="UniProtKB-UniRule"/>
</dbReference>
<feature type="domain" description="L,D-TPase catalytic" evidence="8">
    <location>
        <begin position="82"/>
        <end position="214"/>
    </location>
</feature>
<dbReference type="GO" id="GO:0008360">
    <property type="term" value="P:regulation of cell shape"/>
    <property type="evidence" value="ECO:0007669"/>
    <property type="project" value="UniProtKB-UniRule"/>
</dbReference>
<name>A0AA95KQM3_9GAMM</name>
<dbReference type="InterPro" id="IPR005490">
    <property type="entry name" value="LD_TPept_cat_dom"/>
</dbReference>
<evidence type="ECO:0000256" key="6">
    <source>
        <dbReference type="ARBA" id="ARBA00023316"/>
    </source>
</evidence>
<dbReference type="Pfam" id="PF03734">
    <property type="entry name" value="YkuD"/>
    <property type="match status" value="1"/>
</dbReference>
<evidence type="ECO:0000256" key="3">
    <source>
        <dbReference type="ARBA" id="ARBA00022679"/>
    </source>
</evidence>
<dbReference type="KEGG" id="tput:QJT81_04750"/>
<gene>
    <name evidence="9" type="ORF">QJT81_04750</name>
</gene>
<feature type="active site" description="Proton donor/acceptor" evidence="7">
    <location>
        <position position="178"/>
    </location>
</feature>